<keyword evidence="7 8" id="KW-0472">Membrane</keyword>
<protein>
    <recommendedName>
        <fullName evidence="11">ABC transmembrane type-1 domain-containing protein</fullName>
    </recommendedName>
</protein>
<keyword evidence="6 8" id="KW-1133">Transmembrane helix</keyword>
<evidence type="ECO:0000256" key="5">
    <source>
        <dbReference type="ARBA" id="ARBA00022692"/>
    </source>
</evidence>
<evidence type="ECO:0000256" key="1">
    <source>
        <dbReference type="ARBA" id="ARBA00004651"/>
    </source>
</evidence>
<dbReference type="Gene3D" id="1.10.3720.10">
    <property type="entry name" value="MetI-like"/>
    <property type="match status" value="1"/>
</dbReference>
<keyword evidence="3" id="KW-0813">Transport</keyword>
<comment type="caution">
    <text evidence="9">The sequence shown here is derived from an EMBL/GenBank/DDBJ whole genome shotgun (WGS) entry which is preliminary data.</text>
</comment>
<dbReference type="PANTHER" id="PTHR43227:SF8">
    <property type="entry name" value="DIACETYLCHITOBIOSE UPTAKE SYSTEM PERMEASE PROTEIN DASB"/>
    <property type="match status" value="1"/>
</dbReference>
<dbReference type="InterPro" id="IPR050809">
    <property type="entry name" value="UgpAE/MalFG_permease"/>
</dbReference>
<keyword evidence="5 8" id="KW-0812">Transmembrane</keyword>
<comment type="subcellular location">
    <subcellularLocation>
        <location evidence="1">Cell membrane</location>
        <topology evidence="1">Multi-pass membrane protein</topology>
    </subcellularLocation>
</comment>
<sequence length="97" mass="10842">MFGLFAAMLQNKSFKGSGILRGMCMFPYVSTVIAVAFAWILLFDPFSGSANALLNQMAVTTQALNFFGQRPLAQIMVTVFEIWRCFLLSFLFIPALM</sequence>
<evidence type="ECO:0000256" key="6">
    <source>
        <dbReference type="ARBA" id="ARBA00022989"/>
    </source>
</evidence>
<evidence type="ECO:0000256" key="7">
    <source>
        <dbReference type="ARBA" id="ARBA00023136"/>
    </source>
</evidence>
<keyword evidence="4" id="KW-1003">Cell membrane</keyword>
<gene>
    <name evidence="9" type="ORF">P775_14680</name>
</gene>
<name>A0A2G8RCT1_9RHOB</name>
<accession>A0A2G8RCT1</accession>
<evidence type="ECO:0008006" key="11">
    <source>
        <dbReference type="Google" id="ProtNLM"/>
    </source>
</evidence>
<evidence type="ECO:0000256" key="2">
    <source>
        <dbReference type="ARBA" id="ARBA00009306"/>
    </source>
</evidence>
<evidence type="ECO:0000256" key="8">
    <source>
        <dbReference type="SAM" id="Phobius"/>
    </source>
</evidence>
<dbReference type="GO" id="GO:0005886">
    <property type="term" value="C:plasma membrane"/>
    <property type="evidence" value="ECO:0007669"/>
    <property type="project" value="UniProtKB-SubCell"/>
</dbReference>
<comment type="similarity">
    <text evidence="2">Belongs to the binding-protein-dependent transport system permease family.</text>
</comment>
<evidence type="ECO:0000256" key="4">
    <source>
        <dbReference type="ARBA" id="ARBA00022475"/>
    </source>
</evidence>
<dbReference type="SUPFAM" id="SSF161098">
    <property type="entry name" value="MetI-like"/>
    <property type="match status" value="1"/>
</dbReference>
<keyword evidence="10" id="KW-1185">Reference proteome</keyword>
<feature type="transmembrane region" description="Helical" evidence="8">
    <location>
        <begin position="72"/>
        <end position="93"/>
    </location>
</feature>
<proteinExistence type="inferred from homology"/>
<organism evidence="9 10">
    <name type="scientific">Puniceibacterium antarcticum</name>
    <dbReference type="NCBI Taxonomy" id="1206336"/>
    <lineage>
        <taxon>Bacteria</taxon>
        <taxon>Pseudomonadati</taxon>
        <taxon>Pseudomonadota</taxon>
        <taxon>Alphaproteobacteria</taxon>
        <taxon>Rhodobacterales</taxon>
        <taxon>Paracoccaceae</taxon>
        <taxon>Puniceibacterium</taxon>
    </lineage>
</organism>
<dbReference type="EMBL" id="AWWI01000100">
    <property type="protein sequence ID" value="PIL19384.1"/>
    <property type="molecule type" value="Genomic_DNA"/>
</dbReference>
<evidence type="ECO:0000313" key="9">
    <source>
        <dbReference type="EMBL" id="PIL19384.1"/>
    </source>
</evidence>
<dbReference type="AlphaFoldDB" id="A0A2G8RCT1"/>
<dbReference type="PANTHER" id="PTHR43227">
    <property type="entry name" value="BLL4140 PROTEIN"/>
    <property type="match status" value="1"/>
</dbReference>
<dbReference type="Proteomes" id="UP000231259">
    <property type="component" value="Unassembled WGS sequence"/>
</dbReference>
<dbReference type="InterPro" id="IPR035906">
    <property type="entry name" value="MetI-like_sf"/>
</dbReference>
<evidence type="ECO:0000313" key="10">
    <source>
        <dbReference type="Proteomes" id="UP000231259"/>
    </source>
</evidence>
<evidence type="ECO:0000256" key="3">
    <source>
        <dbReference type="ARBA" id="ARBA00022448"/>
    </source>
</evidence>
<reference evidence="9 10" key="1">
    <citation type="submission" date="2013-09" db="EMBL/GenBank/DDBJ databases">
        <title>Genome sequencing of Phaeobacter antarcticus sp. nov. SM1211.</title>
        <authorList>
            <person name="Zhang X.-Y."/>
            <person name="Liu C."/>
            <person name="Chen X.-L."/>
            <person name="Xie B.-B."/>
            <person name="Qin Q.-L."/>
            <person name="Rong J.-C."/>
            <person name="Zhang Y.-Z."/>
        </authorList>
    </citation>
    <scope>NUCLEOTIDE SEQUENCE [LARGE SCALE GENOMIC DNA]</scope>
    <source>
        <strain evidence="9 10">SM1211</strain>
    </source>
</reference>
<feature type="transmembrane region" description="Helical" evidence="8">
    <location>
        <begin position="20"/>
        <end position="42"/>
    </location>
</feature>